<sequence>MVLGFKIEKETICVGRRACLAIEEANRRSNGFVDVTAVLGKMFGSVDGEDLYLAAVVPEIANAY</sequence>
<dbReference type="Proteomes" id="UP000265520">
    <property type="component" value="Unassembled WGS sequence"/>
</dbReference>
<protein>
    <submittedName>
        <fullName evidence="1">Uncharacterized protein</fullName>
    </submittedName>
</protein>
<keyword evidence="2" id="KW-1185">Reference proteome</keyword>
<name>A0A392NI83_9FABA</name>
<reference evidence="1 2" key="1">
    <citation type="journal article" date="2018" name="Front. Plant Sci.">
        <title>Red Clover (Trifolium pratense) and Zigzag Clover (T. medium) - A Picture of Genomic Similarities and Differences.</title>
        <authorList>
            <person name="Dluhosova J."/>
            <person name="Istvanek J."/>
            <person name="Nedelnik J."/>
            <person name="Repkova J."/>
        </authorList>
    </citation>
    <scope>NUCLEOTIDE SEQUENCE [LARGE SCALE GENOMIC DNA]</scope>
    <source>
        <strain evidence="2">cv. 10/8</strain>
        <tissue evidence="1">Leaf</tissue>
    </source>
</reference>
<dbReference type="AlphaFoldDB" id="A0A392NI83"/>
<evidence type="ECO:0000313" key="2">
    <source>
        <dbReference type="Proteomes" id="UP000265520"/>
    </source>
</evidence>
<evidence type="ECO:0000313" key="1">
    <source>
        <dbReference type="EMBL" id="MCH99587.1"/>
    </source>
</evidence>
<organism evidence="1 2">
    <name type="scientific">Trifolium medium</name>
    <dbReference type="NCBI Taxonomy" id="97028"/>
    <lineage>
        <taxon>Eukaryota</taxon>
        <taxon>Viridiplantae</taxon>
        <taxon>Streptophyta</taxon>
        <taxon>Embryophyta</taxon>
        <taxon>Tracheophyta</taxon>
        <taxon>Spermatophyta</taxon>
        <taxon>Magnoliopsida</taxon>
        <taxon>eudicotyledons</taxon>
        <taxon>Gunneridae</taxon>
        <taxon>Pentapetalae</taxon>
        <taxon>rosids</taxon>
        <taxon>fabids</taxon>
        <taxon>Fabales</taxon>
        <taxon>Fabaceae</taxon>
        <taxon>Papilionoideae</taxon>
        <taxon>50 kb inversion clade</taxon>
        <taxon>NPAAA clade</taxon>
        <taxon>Hologalegina</taxon>
        <taxon>IRL clade</taxon>
        <taxon>Trifolieae</taxon>
        <taxon>Trifolium</taxon>
    </lineage>
</organism>
<dbReference type="EMBL" id="LXQA010040712">
    <property type="protein sequence ID" value="MCH99587.1"/>
    <property type="molecule type" value="Genomic_DNA"/>
</dbReference>
<proteinExistence type="predicted"/>
<comment type="caution">
    <text evidence="1">The sequence shown here is derived from an EMBL/GenBank/DDBJ whole genome shotgun (WGS) entry which is preliminary data.</text>
</comment>
<accession>A0A392NI83</accession>